<sequence>MYKIIVLAFILTWYGSSWAEPQTTAEPTESLSAEQLAAAEDDFSKWFNQLNEHLINSNNSAEKVMGLAAIINATLSENNQGVDAMVTDKLLKNLSDIMNEIINQDDLSETTLDMLASWCFRPKLKVYCDHDALLDKQLKGSPDNLNVYLMPLNIALEQQDQTLIMQIIGRMSEAKRSHHSHYITPEFSQMIDQYIAENPIPTSYVAAFKDDKALLSGLSLEKQGQADALINAYFPTSIKMSYVFLNTTPAFRPLYQVCQSNKATFVQCLQITQILINQSNSLIARGVGYATLMAMHESRGKADLLKTVGEKHEAYKAKVQCLSRTVQTVNFIENFLDPAYQKINLQPIDELERKQQLAEYVYNKYKDKHADLKDPKDC</sequence>
<keyword evidence="3" id="KW-1185">Reference proteome</keyword>
<reference evidence="2 3" key="1">
    <citation type="submission" date="2019-03" db="EMBL/GenBank/DDBJ databases">
        <title>Genomic Encyclopedia of Type Strains, Phase IV (KMG-IV): sequencing the most valuable type-strain genomes for metagenomic binning, comparative biology and taxonomic classification.</title>
        <authorList>
            <person name="Goeker M."/>
        </authorList>
    </citation>
    <scope>NUCLEOTIDE SEQUENCE [LARGE SCALE GENOMIC DNA]</scope>
    <source>
        <strain evidence="2 3">DSM 25488</strain>
    </source>
</reference>
<organism evidence="2 3">
    <name type="scientific">Marinicella litoralis</name>
    <dbReference type="NCBI Taxonomy" id="644220"/>
    <lineage>
        <taxon>Bacteria</taxon>
        <taxon>Pseudomonadati</taxon>
        <taxon>Pseudomonadota</taxon>
        <taxon>Gammaproteobacteria</taxon>
        <taxon>Lysobacterales</taxon>
        <taxon>Marinicellaceae</taxon>
        <taxon>Marinicella</taxon>
    </lineage>
</organism>
<evidence type="ECO:0000313" key="3">
    <source>
        <dbReference type="Proteomes" id="UP000295724"/>
    </source>
</evidence>
<dbReference type="Proteomes" id="UP000295724">
    <property type="component" value="Unassembled WGS sequence"/>
</dbReference>
<dbReference type="OrthoDB" id="9997073at2"/>
<comment type="caution">
    <text evidence="2">The sequence shown here is derived from an EMBL/GenBank/DDBJ whole genome shotgun (WGS) entry which is preliminary data.</text>
</comment>
<feature type="chain" id="PRO_5020497502" description="Imelysin" evidence="1">
    <location>
        <begin position="20"/>
        <end position="378"/>
    </location>
</feature>
<accession>A0A4R6XRQ4</accession>
<gene>
    <name evidence="2" type="ORF">C8D91_0904</name>
</gene>
<name>A0A4R6XRQ4_9GAMM</name>
<dbReference type="AlphaFoldDB" id="A0A4R6XRQ4"/>
<protein>
    <recommendedName>
        <fullName evidence="4">Imelysin</fullName>
    </recommendedName>
</protein>
<feature type="signal peptide" evidence="1">
    <location>
        <begin position="1"/>
        <end position="19"/>
    </location>
</feature>
<keyword evidence="1" id="KW-0732">Signal</keyword>
<evidence type="ECO:0000313" key="2">
    <source>
        <dbReference type="EMBL" id="TDR22416.1"/>
    </source>
</evidence>
<evidence type="ECO:0000256" key="1">
    <source>
        <dbReference type="SAM" id="SignalP"/>
    </source>
</evidence>
<dbReference type="RefSeq" id="WP_099019059.1">
    <property type="nucleotide sequence ID" value="NZ_NIHB01000002.1"/>
</dbReference>
<proteinExistence type="predicted"/>
<dbReference type="EMBL" id="SNZB01000002">
    <property type="protein sequence ID" value="TDR22416.1"/>
    <property type="molecule type" value="Genomic_DNA"/>
</dbReference>
<evidence type="ECO:0008006" key="4">
    <source>
        <dbReference type="Google" id="ProtNLM"/>
    </source>
</evidence>